<dbReference type="InterPro" id="IPR023088">
    <property type="entry name" value="PDEase"/>
</dbReference>
<dbReference type="SUPFAM" id="SSF109604">
    <property type="entry name" value="HD-domain/PDEase-like"/>
    <property type="match status" value="1"/>
</dbReference>
<evidence type="ECO:0000313" key="3">
    <source>
        <dbReference type="Proteomes" id="UP001642484"/>
    </source>
</evidence>
<dbReference type="Proteomes" id="UP001642484">
    <property type="component" value="Unassembled WGS sequence"/>
</dbReference>
<protein>
    <submittedName>
        <fullName evidence="1">Uncharacterized protein</fullName>
    </submittedName>
</protein>
<organism evidence="1 3">
    <name type="scientific">Durusdinium trenchii</name>
    <dbReference type="NCBI Taxonomy" id="1381693"/>
    <lineage>
        <taxon>Eukaryota</taxon>
        <taxon>Sar</taxon>
        <taxon>Alveolata</taxon>
        <taxon>Dinophyceae</taxon>
        <taxon>Suessiales</taxon>
        <taxon>Symbiodiniaceae</taxon>
        <taxon>Durusdinium</taxon>
    </lineage>
</organism>
<dbReference type="PROSITE" id="PS51845">
    <property type="entry name" value="PDEASE_I_2"/>
    <property type="match status" value="1"/>
</dbReference>
<dbReference type="InterPro" id="IPR023174">
    <property type="entry name" value="PDEase_CS"/>
</dbReference>
<dbReference type="PRINTS" id="PR00387">
    <property type="entry name" value="PDIESTERASE1"/>
</dbReference>
<proteinExistence type="predicted"/>
<dbReference type="InterPro" id="IPR002073">
    <property type="entry name" value="PDEase_catalytic_dom"/>
</dbReference>
<evidence type="ECO:0000313" key="1">
    <source>
        <dbReference type="EMBL" id="CAK8987145.1"/>
    </source>
</evidence>
<evidence type="ECO:0000313" key="2">
    <source>
        <dbReference type="EMBL" id="CAK8987372.1"/>
    </source>
</evidence>
<sequence>MGTIESVQAAVAESGEDGRLLPPGNHRSAPVSSSHDLGPGEAQQMEVQKLLNRHGINTSNYGREGCLSIKDLAREVAQGQCRLETDENGKLLRSVSLVEVTLVVRITGGRLALVEEEQILDDGRRRQFLQRKLHGKLMRKETPVRGAWRCVRERLGLSATAANIFQAALTNAQSVGQRSAAETHFEVGTFLEDADTFEAVSSSFPGLRTRYVVHRIEFQLPSLRKETGPGLPGLDSEPLSGWAPAPDVVPDEKLKLLLGELGLPSASSFLSVEGVLGPGNGGRVHLWRWVMHEAERIDEEAAAAAVARRDSRSSVESVRGDDEMHHDEDEDESLSDTFREPCWAEEDAFGIEEAYRDLSGTLKLIQNQRVLLHERGGYMEGGHMEQRLNKAEGLVRKVRDKLGNMEELVRVNAKQLFGSSDGSDGKRMSRSLRRFISSNFTDGQRNLDDVSSMSPSPSGMSTGLGTADDGGDSPEGKFDRRPIRLTLPVGAAPTSPESEHSGTNSPDRSPSREVILSESNVLISSGAAQNWVLDALALHERTGRRALLALAESLVIPKAEVLGTTDRTMRRFVTELHRKYEEHQNPFHNEAHAAVVCHSTHWLGTRSKAYTAMGENLHVATDIAALAHDVGHFGRNNAFCSSASHDLALIYNDRAILENMHSATCFQIMKILGCDILGPSSRENRRLYRDHIVSLILATDMATHFDFLGKFRVRVAGSDFNLQDNAEDRRIVTHCYLKAADLGHAALPFDMHERWAFRLLNEFYEQGDEERWLNIPVSPMCERSGNVADFRESQKGFLQFVIMPMFKELVTVSVPEVSETCLTRIECNAEEWIKGEPNEELVQIIKAPPAKSVKNTVTLPLSPKRRLKGKKVGARVDEETPNDYAAGAGNSPPADS</sequence>
<keyword evidence="3" id="KW-1185">Reference proteome</keyword>
<dbReference type="EMBL" id="CAXAMN010000226">
    <property type="protein sequence ID" value="CAK8987145.1"/>
    <property type="molecule type" value="Genomic_DNA"/>
</dbReference>
<dbReference type="Gene3D" id="1.10.1300.10">
    <property type="entry name" value="3'5'-cyclic nucleotide phosphodiesterase, catalytic domain"/>
    <property type="match status" value="1"/>
</dbReference>
<dbReference type="EMBL" id="CAXAMN010000270">
    <property type="protein sequence ID" value="CAK8987372.1"/>
    <property type="molecule type" value="Genomic_DNA"/>
</dbReference>
<gene>
    <name evidence="1" type="ORF">CCMP2556_LOCUS768</name>
    <name evidence="2" type="ORF">CCMP2556_LOCUS848</name>
</gene>
<dbReference type="InterPro" id="IPR003607">
    <property type="entry name" value="HD/PDEase_dom"/>
</dbReference>
<dbReference type="CDD" id="cd00077">
    <property type="entry name" value="HDc"/>
    <property type="match status" value="1"/>
</dbReference>
<dbReference type="InterPro" id="IPR036971">
    <property type="entry name" value="PDEase_catalytic_dom_sf"/>
</dbReference>
<accession>A0ABP0HAB2</accession>
<name>A0ABP0HAB2_9DINO</name>
<dbReference type="Pfam" id="PF00233">
    <property type="entry name" value="PDEase_I"/>
    <property type="match status" value="1"/>
</dbReference>
<reference evidence="1 3" key="1">
    <citation type="submission" date="2024-02" db="EMBL/GenBank/DDBJ databases">
        <authorList>
            <person name="Chen Y."/>
            <person name="Shah S."/>
            <person name="Dougan E. K."/>
            <person name="Thang M."/>
            <person name="Chan C."/>
        </authorList>
    </citation>
    <scope>NUCLEOTIDE SEQUENCE [LARGE SCALE GENOMIC DNA]</scope>
</reference>
<dbReference type="PANTHER" id="PTHR11347">
    <property type="entry name" value="CYCLIC NUCLEOTIDE PHOSPHODIESTERASE"/>
    <property type="match status" value="1"/>
</dbReference>
<dbReference type="PROSITE" id="PS00126">
    <property type="entry name" value="PDEASE_I_1"/>
    <property type="match status" value="1"/>
</dbReference>
<comment type="caution">
    <text evidence="1">The sequence shown here is derived from an EMBL/GenBank/DDBJ whole genome shotgun (WGS) entry which is preliminary data.</text>
</comment>